<evidence type="ECO:0000313" key="2">
    <source>
        <dbReference type="Proteomes" id="UP000622860"/>
    </source>
</evidence>
<organism evidence="1 2">
    <name type="scientific">Virgibacillus oceani</name>
    <dbReference type="NCBI Taxonomy" id="1479511"/>
    <lineage>
        <taxon>Bacteria</taxon>
        <taxon>Bacillati</taxon>
        <taxon>Bacillota</taxon>
        <taxon>Bacilli</taxon>
        <taxon>Bacillales</taxon>
        <taxon>Bacillaceae</taxon>
        <taxon>Virgibacillus</taxon>
    </lineage>
</organism>
<protein>
    <submittedName>
        <fullName evidence="1">Uncharacterized protein</fullName>
    </submittedName>
</protein>
<proteinExistence type="predicted"/>
<accession>A0A917HA36</accession>
<name>A0A917HA36_9BACI</name>
<dbReference type="AlphaFoldDB" id="A0A917HA36"/>
<dbReference type="Proteomes" id="UP000622860">
    <property type="component" value="Unassembled WGS sequence"/>
</dbReference>
<sequence>MKNVVIIGSNLVGSAYGLKKLSISQRRILDIPAISPKKDAIFTILTPPNFLSFFV</sequence>
<dbReference type="EMBL" id="BMFR01000004">
    <property type="protein sequence ID" value="GGG72371.1"/>
    <property type="molecule type" value="Genomic_DNA"/>
</dbReference>
<comment type="caution">
    <text evidence="1">The sequence shown here is derived from an EMBL/GenBank/DDBJ whole genome shotgun (WGS) entry which is preliminary data.</text>
</comment>
<evidence type="ECO:0000313" key="1">
    <source>
        <dbReference type="EMBL" id="GGG72371.1"/>
    </source>
</evidence>
<keyword evidence="2" id="KW-1185">Reference proteome</keyword>
<reference evidence="1" key="2">
    <citation type="submission" date="2020-09" db="EMBL/GenBank/DDBJ databases">
        <authorList>
            <person name="Sun Q."/>
            <person name="Zhou Y."/>
        </authorList>
    </citation>
    <scope>NUCLEOTIDE SEQUENCE</scope>
    <source>
        <strain evidence="1">CGMCC 1.12754</strain>
    </source>
</reference>
<gene>
    <name evidence="1" type="ORF">GCM10011398_15940</name>
</gene>
<reference evidence="1" key="1">
    <citation type="journal article" date="2014" name="Int. J. Syst. Evol. Microbiol.">
        <title>Complete genome sequence of Corynebacterium casei LMG S-19264T (=DSM 44701T), isolated from a smear-ripened cheese.</title>
        <authorList>
            <consortium name="US DOE Joint Genome Institute (JGI-PGF)"/>
            <person name="Walter F."/>
            <person name="Albersmeier A."/>
            <person name="Kalinowski J."/>
            <person name="Ruckert C."/>
        </authorList>
    </citation>
    <scope>NUCLEOTIDE SEQUENCE</scope>
    <source>
        <strain evidence="1">CGMCC 1.12754</strain>
    </source>
</reference>